<evidence type="ECO:0000313" key="5">
    <source>
        <dbReference type="EMBL" id="KAK8403341.1"/>
    </source>
</evidence>
<feature type="region of interest" description="Disordered" evidence="3">
    <location>
        <begin position="1"/>
        <end position="481"/>
    </location>
</feature>
<dbReference type="EMBL" id="JARAKH010000006">
    <property type="protein sequence ID" value="KAK8403341.1"/>
    <property type="molecule type" value="Genomic_DNA"/>
</dbReference>
<protein>
    <recommendedName>
        <fullName evidence="4">HTH psq-type domain-containing protein</fullName>
    </recommendedName>
</protein>
<dbReference type="GO" id="GO:0046983">
    <property type="term" value="F:protein dimerization activity"/>
    <property type="evidence" value="ECO:0007669"/>
    <property type="project" value="InterPro"/>
</dbReference>
<dbReference type="InterPro" id="IPR007889">
    <property type="entry name" value="HTH_Psq"/>
</dbReference>
<feature type="compositionally biased region" description="Basic and acidic residues" evidence="3">
    <location>
        <begin position="1692"/>
        <end position="1775"/>
    </location>
</feature>
<accession>A0AAW0UWD9</accession>
<feature type="region of interest" description="Disordered" evidence="3">
    <location>
        <begin position="638"/>
        <end position="657"/>
    </location>
</feature>
<feature type="compositionally biased region" description="Basic and acidic residues" evidence="3">
    <location>
        <begin position="1066"/>
        <end position="1081"/>
    </location>
</feature>
<sequence>MSKSGMSLNEDNPETTPLKVIEKADTAHTGPESGSGSESDYLASGSKTQMDSTKNSKVTATESNTKRSAESKEVKVTASGSEDSKGKARGTDTSDKDQTGILTEGFCGFEDAESPIVTRSTREASRNATAILTKKSSSKLDKSERKSDSPPDLVLFLKEGRGRAQNYSDPPRLDPESIATRRRTRVPEDPLALISKARPTVPAEKIKKDQKESGKKERKAKVMETPESLKRLAREGSKAGHLSGKESSDSGSEEKTLKKTYSKGAAEGDIKVRSKETSTGSEEEQPGNISRRSTRGKRNSTDEPEELVSENPRANPPARDLIDSPTSYSNLDTILNKMTKNNADRRIPVVIMSKSEKGLKNDAAKPKSKKKAPSDQSPNTAVLKIASMALPPIMAMKPSGTHDESHSSDEANSKPSTPEVNKSVTKPCKDTGMDSETDHDIIVLKVTSDTKPEEKDTLAKTKDKTVSNIPSESSSNAAEKIQVKHTIVDTISKEQAKTDNVPGAQEAAAGGSSQPAVLRAVQGNSSIRFNSAPLKSGLVSKPIKSSLIISSVNPDSSNPPVRPRPLPTPIRPNPFVPHGKPKPIMSSIKPSPVPSPIRSGPVMPSTKSSTVTSPVKSGTTSSPVKSGMVSCTVTSPVKSGAMTSPVKSGTMTSPVKSGTVTSVVKSGTAISPVKSSITSFIKSNTVIPPVKSATATSSIKPGIVTSSPKSVSLPMKSGTVTSSPKSGPSSIKPGTVTSSTKSGLSVKSGIVTSSPKSGPSIKSGIVTSSLKSGPSIKSGIVTSSLKSGPSIKSGIVTSSPKSGPSIKSGIVTSSPKSGPSIKSGIVTSSPTNPAAVMSPISQSQKNPPFMVSMSQIVTFGGVKGSAKMTNFTPSKMGLKVPSTKGTSTAQNLKRDIAPKPESCTNTDSSMGGDKSQGVQASIQPMPSCSSQKAAMLDYTDIETQEVVLGESDDSSGQIGSVGDMPESDMLAHEDMESSSEEDTFKVPELSILSKKDSLSPEGRVALDHSYSSGGSATTRKKSPSTYEKSLTPRPVYSNASTAKRSMDIMLHNDKINILRQMSQIFNDERPPQQIFNDEKTVQSEADITVSSSDGEEEEEDEEEPNVCVTKSKENSSLIKCSSKTPKGNTNDSAKKGTSPGQTSKANIANEHDSLFSEHTPSKSSVAEAEPKEAGDTAMPTDADTSSSSASSSSNKENGFGVEPTPPPKGRKGENTLENDVPINLDSPFLGFPDPDPKVHHVPAYSVALNERILVQSKVGPVGEMIDIVDGFSFTSFTTEQEMMSYDGTCSGKSTKAHRQWLKKRRKRRKRLLRYKRMRPGARKVPAEQVTSSVATSVASSRDKGSAADSGAFASDDLDMFLDKNSRLNISYQIPKCKVTEEGVSKIDEEELLDPTPPAPPPPSQAHPPTSIAPSSPPPPPSPSPPHTPPEMAPPETKTAMGVNPNTGALEQHVVESAKTESVDQYEEVNAIDILYPKEKYKYYYNKELCKETKADASDVFVRRAGKLVPLSTVLKSQKSPLPEPTPKKSVELVYVYDGGKLLTLGGSLTKINPSNSDSVRARVVLPIGVPPIQRGETVESMARKVQAVEINEDMAKFALSALQSSYLKSEETVEKKPDGEEESPPVPGSSSGVEEKMEVDEPEAAPVEKMELTIPKVAPVPVPPKPTKINILDIIAAKLAMSDEESDGKDETEEKEKAVDVKDAEGDVKEDVVNIKETSGDRKEAVSDTKEASGDLREGATKPSTVEEKEEAAVKEENKNVKTSENSKDPLVKQEELEEEKSEGTAAVKPQGLEEGKAAEPKVEVKQEGAAPIEILLSDDVDDKGTEKDRLSRTTAAADLVDLDKKVDRNEVIFVKEKSKTIEPEQLTNSNTVSDVLVVKEKFTSKELVLPKEEKGEEALRLKGKDSLSCESSEKKGTEIKSLVSHEEKETVSLCLEDEENVSKVSQLKGDKSELGTLEKTEERKLTTQEENKESHVEKDSNKKGSNLDCISKNSVENLERKKVGAVEKAETKQRKDSALSEDKTSTETVSEAVLISKTGTNTPSEAFKESAQGSIGGKDNITPPEPVISVPGAESGTESPRSTGLSSSQESADRMDLEEKEEFSESGTPDTFRVDIKTKVFKKNMHRFPSLSREMKRLNMNFVNFVPPHESVPEEEETVIPEMKENCTNEHCKLGCVCDSLLCHRKSVEHCGRVECMFDCTCRDESWKLPSGSGRTMNAVSIFNLDREQKEGLALREKDFRRTVIQTGSEVILVGAERKKREIRLPGRYRESIWTDSDLAGDSMNNPPDVFLEPGTPLLEPPDCPLLPDYPGIPLSEASKYIKKFKLNIPWYDIKGISIWCMDHSCYDCRCLTDPAFYGTVRAESFRKNLFSKAKPDPAAPLPPLESNSVQDPSPESSSVMSPHEANSVMKSLDEPTASTSSALLDFEEALKQKSSKGEACEDKELKKMAVVINPNCSIVNIIVNNSETRRKYTWKLKEWYHCTDEYSARTAGYTKKNITEETKNMTLTGLAARDTTPEQIVESVVRSLRQQKSSDEVKLPVLPFNNNFEPFMGDSLINLQNAIGFNPSASKKSIKTETSYPVVDLTSGNEGTSNLPKCPAKPRKNTGTKTKNAKGVTKRKLSGAVEPVPKRAQLTKSDDRIGQVGSSSFSKSYQSNSKERSVSEQKKKTLSLLEMMVAEENRGELELDLSENIPGNALLVAEARFRKLINMNIIGVVGINKAGRCIIGTVDSDEALQVMHQIQNMIRNSTLDVGPNMREIFFPPPYVGIRPRYVMIRCDSHCKWEIVGVVQKKGPGRPNKAEVKTKVNSPVKPQVPQVIDLEEEEKEKQILIDTCDVKQEQDDFVEPPSPEERDSGAWEGSLPLITSVHSASDSNMAELIGSPEAIQEEFEEPQVTQVTPTTSSHDTSPATQKALPDLVPITSPSKGDTLFPVEEQGESLSLAAQANGSENASQQKLYFVPTGFNVSTSTATTVPSVLGDTPMKSITLNIASNKVFGKSPEKSPSSPRSYSLGKVSYILPKLPGSGTTDSNILLSKQADANNSDSKVEEQIDADSGQIPSSKMLYIPVTTGSVSKVLLVPTVSGASSRMMLLPTIPGNSSLENSSTTSTTTTTTTTTITTPITSSTSSATVTTSKMKMVLVPSSQDGGKMLLIPAGLESSDGAAASSVGNTLAEGEKKKMLVLPSSVINNFISRTSSEPASTHPYQQSCKGTLLVPLPNTGNLSNTLQPSEIEKCSSIQEGESNSQDSSDDVVVIDPTTEIPTTNRKKTFESCSLSGDTPSLLTSPASFASSSGVAETNVVSSLTTISSTMQKNSSLAEDESESNSEVPSPVKQSSTCGLNSLFIKTHEDLVADSKSGERSLLLEPANECESGKEGEKESTKVQRQDSSTGKAKDMQDQKKQVLIKKSGFHWSAVDLSLNFKSVKLEWLLGTIRKNVLMNIYHMSKKTLSPVTLSVKNGTSISMLYGFARARKTSTLPILILGSVVSAVLSSSSVPDSMLFQINSIKYFIRENTGELSSYTYSSETHLVKLASKKRGNTGEMVGIGEKVEIDKMRDPEYQEAGKAYDSLNFPGHTAQMKKDCTCSEGLVCQEHCVSASTSKQTVESTPSQYHSEDGSFRMSFENESGHASLGFQGSPVTNIQPQEDLVQPPSATEKPQSELRHLLTKPRAQPHMKKPTVNKNIEGLSSYSKGDDEPNAVKLIPDGNVKLKVRGESSSSMSTVGLNLSSMEHIEEIIVPKLEHESEDEVIDVEMLGDPDCTNSILNNLRQQLEHETVEAVQKYAYVPPCKDGKRKTKLLQEVPPLKKAKTNALSAEQPWPTGASPSVVERPCPRSKKSLEAVKKTRKGIKLKYLSLEDKLKVLERVDSGATMQMVCVEFGVKPSTFYDIKKNRDKIRQQLLLDNGSSKVRKVDFIEAMESSGVEEHEDTDAAESSSRSSTHLAYLQPSPEDSSIMMDDDLDSLTVPKGKTNAHKARHLQLMAALSQNKQKAKVLFDEGQNDERNSELHNKLERMRRKVMRHLFLYLQSVIVRVPRNPLVKNTLVHPKKSVLNAGTKVCEILRSDEQRLIMEEEKVRSERSILIKHLAGIIGDSTEEIKVKWRNWVKEHMQNPTAKHTFESTWQPFRLMEDILKNVVEESTFDMDYDEGSPLPGPSSPQSGGEKVVQQKVRRQPVKRVCRKRKRKVGRPQKILVNTGQGSAEPEPIAPLPTSILLMAGTSSRGRKIVRKEDTNFVTS</sequence>
<feature type="region of interest" description="Disordered" evidence="3">
    <location>
        <begin position="1682"/>
        <end position="1811"/>
    </location>
</feature>
<feature type="compositionally biased region" description="Low complexity" evidence="3">
    <location>
        <begin position="1180"/>
        <end position="1193"/>
    </location>
</feature>
<feature type="region of interest" description="Disordered" evidence="3">
    <location>
        <begin position="2837"/>
        <end position="2860"/>
    </location>
</feature>
<dbReference type="Gene3D" id="4.10.280.10">
    <property type="entry name" value="Helix-loop-helix DNA-binding domain"/>
    <property type="match status" value="1"/>
</dbReference>
<feature type="domain" description="HTH psq-type" evidence="4">
    <location>
        <begin position="3846"/>
        <end position="3897"/>
    </location>
</feature>
<evidence type="ECO:0000256" key="2">
    <source>
        <dbReference type="PROSITE-ProRule" id="PRU00320"/>
    </source>
</evidence>
<feature type="compositionally biased region" description="Basic and acidic residues" evidence="3">
    <location>
        <begin position="1998"/>
        <end position="2026"/>
    </location>
</feature>
<keyword evidence="2" id="KW-0539">Nucleus</keyword>
<feature type="region of interest" description="Disordered" evidence="3">
    <location>
        <begin position="1388"/>
        <end position="1444"/>
    </location>
</feature>
<feature type="compositionally biased region" description="Basic and acidic residues" evidence="3">
    <location>
        <begin position="266"/>
        <end position="276"/>
    </location>
</feature>
<feature type="compositionally biased region" description="Basic and acidic residues" evidence="3">
    <location>
        <begin position="1792"/>
        <end position="1807"/>
    </location>
</feature>
<feature type="compositionally biased region" description="Polar residues" evidence="3">
    <location>
        <begin position="1009"/>
        <end position="1028"/>
    </location>
</feature>
<feature type="region of interest" description="Disordered" evidence="3">
    <location>
        <begin position="781"/>
        <end position="846"/>
    </location>
</feature>
<dbReference type="Gene3D" id="1.10.10.10">
    <property type="entry name" value="Winged helix-like DNA-binding domain superfamily/Winged helix DNA-binding domain"/>
    <property type="match status" value="1"/>
</dbReference>
<feature type="compositionally biased region" description="Polar residues" evidence="3">
    <location>
        <begin position="638"/>
        <end position="651"/>
    </location>
</feature>
<feature type="compositionally biased region" description="Polar residues" evidence="3">
    <location>
        <begin position="3933"/>
        <end position="3942"/>
    </location>
</feature>
<feature type="DNA-binding region" description="H-T-H motif" evidence="2">
    <location>
        <begin position="3873"/>
        <end position="3893"/>
    </location>
</feature>
<feature type="compositionally biased region" description="Basic and acidic residues" evidence="3">
    <location>
        <begin position="3373"/>
        <end position="3387"/>
    </location>
</feature>
<feature type="compositionally biased region" description="Low complexity" evidence="3">
    <location>
        <begin position="549"/>
        <end position="559"/>
    </location>
</feature>
<feature type="compositionally biased region" description="Low complexity" evidence="3">
    <location>
        <begin position="4157"/>
        <end position="4168"/>
    </location>
</feature>
<evidence type="ECO:0000259" key="4">
    <source>
        <dbReference type="PROSITE" id="PS50960"/>
    </source>
</evidence>
<feature type="compositionally biased region" description="Low complexity" evidence="3">
    <location>
        <begin position="2648"/>
        <end position="2658"/>
    </location>
</feature>
<feature type="compositionally biased region" description="Polar residues" evidence="3">
    <location>
        <begin position="2077"/>
        <end position="2091"/>
    </location>
</feature>
<feature type="compositionally biased region" description="Low complexity" evidence="3">
    <location>
        <begin position="753"/>
        <end position="765"/>
    </location>
</feature>
<feature type="region of interest" description="Disordered" evidence="3">
    <location>
        <begin position="3629"/>
        <end position="3679"/>
    </location>
</feature>
<organism evidence="5 6">
    <name type="scientific">Scylla paramamosain</name>
    <name type="common">Mud crab</name>
    <dbReference type="NCBI Taxonomy" id="85552"/>
    <lineage>
        <taxon>Eukaryota</taxon>
        <taxon>Metazoa</taxon>
        <taxon>Ecdysozoa</taxon>
        <taxon>Arthropoda</taxon>
        <taxon>Crustacea</taxon>
        <taxon>Multicrustacea</taxon>
        <taxon>Malacostraca</taxon>
        <taxon>Eumalacostraca</taxon>
        <taxon>Eucarida</taxon>
        <taxon>Decapoda</taxon>
        <taxon>Pleocyemata</taxon>
        <taxon>Brachyura</taxon>
        <taxon>Eubrachyura</taxon>
        <taxon>Portunoidea</taxon>
        <taxon>Portunidae</taxon>
        <taxon>Portuninae</taxon>
        <taxon>Scylla</taxon>
    </lineage>
</organism>
<feature type="compositionally biased region" description="Basic residues" evidence="3">
    <location>
        <begin position="3666"/>
        <end position="3679"/>
    </location>
</feature>
<feature type="region of interest" description="Disordered" evidence="3">
    <location>
        <begin position="3097"/>
        <end position="3126"/>
    </location>
</feature>
<keyword evidence="6" id="KW-1185">Reference proteome</keyword>
<dbReference type="GO" id="GO:0003677">
    <property type="term" value="F:DNA binding"/>
    <property type="evidence" value="ECO:0007669"/>
    <property type="project" value="UniProtKB-UniRule"/>
</dbReference>
<feature type="region of interest" description="Disordered" evidence="3">
    <location>
        <begin position="1609"/>
        <end position="1667"/>
    </location>
</feature>
<feature type="region of interest" description="Disordered" evidence="3">
    <location>
        <begin position="695"/>
        <end position="768"/>
    </location>
</feature>
<feature type="compositionally biased region" description="Polar residues" evidence="3">
    <location>
        <begin position="1114"/>
        <end position="1131"/>
    </location>
</feature>
<feature type="compositionally biased region" description="Low complexity" evidence="3">
    <location>
        <begin position="3247"/>
        <end position="3256"/>
    </location>
</feature>
<feature type="region of interest" description="Disordered" evidence="3">
    <location>
        <begin position="1315"/>
        <end position="1351"/>
    </location>
</feature>
<feature type="region of interest" description="Disordered" evidence="3">
    <location>
        <begin position="3810"/>
        <end position="3833"/>
    </location>
</feature>
<comment type="subcellular location">
    <subcellularLocation>
        <location evidence="1 2">Nucleus</location>
    </subcellularLocation>
</comment>
<feature type="compositionally biased region" description="Low complexity" evidence="3">
    <location>
        <begin position="798"/>
        <end position="825"/>
    </location>
</feature>
<feature type="compositionally biased region" description="Low complexity" evidence="3">
    <location>
        <begin position="3106"/>
        <end position="3126"/>
    </location>
</feature>
<feature type="compositionally biased region" description="Basic residues" evidence="3">
    <location>
        <begin position="4169"/>
        <end position="4188"/>
    </location>
</feature>
<feature type="region of interest" description="Disordered" evidence="3">
    <location>
        <begin position="4144"/>
        <end position="4206"/>
    </location>
</feature>
<feature type="compositionally biased region" description="Polar residues" evidence="3">
    <location>
        <begin position="695"/>
        <end position="710"/>
    </location>
</feature>
<feature type="region of interest" description="Disordered" evidence="3">
    <location>
        <begin position="1061"/>
        <end position="1219"/>
    </location>
</feature>
<feature type="compositionally biased region" description="Basic and acidic residues" evidence="3">
    <location>
        <begin position="64"/>
        <end position="75"/>
    </location>
</feature>
<dbReference type="InterPro" id="IPR009057">
    <property type="entry name" value="Homeodomain-like_sf"/>
</dbReference>
<feature type="region of interest" description="Disordered" evidence="3">
    <location>
        <begin position="494"/>
        <end position="516"/>
    </location>
</feature>
<dbReference type="GO" id="GO:0005634">
    <property type="term" value="C:nucleus"/>
    <property type="evidence" value="ECO:0007669"/>
    <property type="project" value="UniProtKB-SubCell"/>
</dbReference>
<feature type="compositionally biased region" description="Low complexity" evidence="3">
    <location>
        <begin position="1329"/>
        <end position="1339"/>
    </location>
</feature>
<feature type="compositionally biased region" description="Polar residues" evidence="3">
    <location>
        <begin position="2896"/>
        <end position="2913"/>
    </location>
</feature>
<feature type="compositionally biased region" description="Polar residues" evidence="3">
    <location>
        <begin position="45"/>
        <end position="63"/>
    </location>
</feature>
<feature type="region of interest" description="Disordered" evidence="3">
    <location>
        <begin position="897"/>
        <end position="924"/>
    </location>
</feature>
<feature type="compositionally biased region" description="Basic and acidic residues" evidence="3">
    <location>
        <begin position="204"/>
        <end position="257"/>
    </location>
</feature>
<feature type="compositionally biased region" description="Polar residues" evidence="3">
    <location>
        <begin position="2588"/>
        <end position="2597"/>
    </location>
</feature>
<feature type="region of interest" description="Disordered" evidence="3">
    <location>
        <begin position="948"/>
        <end position="1042"/>
    </location>
</feature>
<feature type="compositionally biased region" description="Pro residues" evidence="3">
    <location>
        <begin position="1394"/>
        <end position="1405"/>
    </location>
</feature>
<feature type="region of interest" description="Disordered" evidence="3">
    <location>
        <begin position="3365"/>
        <end position="3401"/>
    </location>
</feature>
<feature type="compositionally biased region" description="Low complexity" evidence="3">
    <location>
        <begin position="582"/>
        <end position="624"/>
    </location>
</feature>
<feature type="compositionally biased region" description="Polar residues" evidence="3">
    <location>
        <begin position="736"/>
        <end position="745"/>
    </location>
</feature>
<feature type="compositionally biased region" description="Low complexity" evidence="3">
    <location>
        <begin position="502"/>
        <end position="516"/>
    </location>
</feature>
<feature type="compositionally biased region" description="Basic and acidic residues" evidence="3">
    <location>
        <begin position="400"/>
        <end position="412"/>
    </location>
</feature>
<feature type="compositionally biased region" description="Basic and acidic residues" evidence="3">
    <location>
        <begin position="2659"/>
        <end position="2668"/>
    </location>
</feature>
<feature type="region of interest" description="Disordered" evidence="3">
    <location>
        <begin position="549"/>
        <end position="629"/>
    </location>
</feature>
<feature type="region of interest" description="Disordered" evidence="3">
    <location>
        <begin position="3314"/>
        <end position="3338"/>
    </location>
</feature>
<feature type="region of interest" description="Disordered" evidence="3">
    <location>
        <begin position="3921"/>
        <end position="3955"/>
    </location>
</feature>
<feature type="compositionally biased region" description="Acidic residues" evidence="3">
    <location>
        <begin position="1093"/>
        <end position="1104"/>
    </location>
</feature>
<dbReference type="PROSITE" id="PS50960">
    <property type="entry name" value="HTH_PSQ"/>
    <property type="match status" value="1"/>
</dbReference>
<dbReference type="InterPro" id="IPR036638">
    <property type="entry name" value="HLH_DNA-bd_sf"/>
</dbReference>
<evidence type="ECO:0000256" key="3">
    <source>
        <dbReference type="SAM" id="MobiDB-lite"/>
    </source>
</evidence>
<proteinExistence type="predicted"/>
<reference evidence="5 6" key="1">
    <citation type="submission" date="2023-03" db="EMBL/GenBank/DDBJ databases">
        <title>High-quality genome of Scylla paramamosain provides insights in environmental adaptation.</title>
        <authorList>
            <person name="Zhang L."/>
        </authorList>
    </citation>
    <scope>NUCLEOTIDE SEQUENCE [LARGE SCALE GENOMIC DNA]</scope>
    <source>
        <strain evidence="5">LZ_2023a</strain>
        <tissue evidence="5">Muscle</tissue>
    </source>
</reference>
<feature type="region of interest" description="Disordered" evidence="3">
    <location>
        <begin position="2892"/>
        <end position="2931"/>
    </location>
</feature>
<feature type="compositionally biased region" description="Polar residues" evidence="3">
    <location>
        <begin position="1"/>
        <end position="10"/>
    </location>
</feature>
<comment type="caution">
    <text evidence="5">The sequence shown here is derived from an EMBL/GenBank/DDBJ whole genome shotgun (WGS) entry which is preliminary data.</text>
</comment>
<feature type="region of interest" description="Disordered" evidence="3">
    <location>
        <begin position="1941"/>
        <end position="2110"/>
    </location>
</feature>
<feature type="compositionally biased region" description="Polar residues" evidence="3">
    <location>
        <begin position="2387"/>
        <end position="2402"/>
    </location>
</feature>
<dbReference type="Pfam" id="PF04218">
    <property type="entry name" value="CENP-B_N"/>
    <property type="match status" value="1"/>
</dbReference>
<feature type="compositionally biased region" description="Basic and acidic residues" evidence="3">
    <location>
        <begin position="1609"/>
        <end position="1618"/>
    </location>
</feature>
<feature type="region of interest" description="Disordered" evidence="3">
    <location>
        <begin position="1894"/>
        <end position="1923"/>
    </location>
</feature>
<keyword evidence="2" id="KW-0238">DNA-binding</keyword>
<dbReference type="SUPFAM" id="SSF46689">
    <property type="entry name" value="Homeodomain-like"/>
    <property type="match status" value="1"/>
</dbReference>
<evidence type="ECO:0000256" key="1">
    <source>
        <dbReference type="ARBA" id="ARBA00004123"/>
    </source>
</evidence>
<feature type="compositionally biased region" description="Low complexity" evidence="3">
    <location>
        <begin position="716"/>
        <end position="735"/>
    </location>
</feature>
<feature type="compositionally biased region" description="Pro residues" evidence="3">
    <location>
        <begin position="1414"/>
        <end position="1432"/>
    </location>
</feature>
<feature type="compositionally biased region" description="Pro residues" evidence="3">
    <location>
        <begin position="560"/>
        <end position="575"/>
    </location>
</feature>
<feature type="region of interest" description="Disordered" evidence="3">
    <location>
        <begin position="2587"/>
        <end position="2668"/>
    </location>
</feature>
<feature type="compositionally biased region" description="Polar residues" evidence="3">
    <location>
        <begin position="413"/>
        <end position="424"/>
    </location>
</feature>
<feature type="compositionally biased region" description="Acidic residues" evidence="3">
    <location>
        <begin position="1682"/>
        <end position="1691"/>
    </location>
</feature>
<evidence type="ECO:0000313" key="6">
    <source>
        <dbReference type="Proteomes" id="UP001487740"/>
    </source>
</evidence>
<feature type="region of interest" description="Disordered" evidence="3">
    <location>
        <begin position="2378"/>
        <end position="2414"/>
    </location>
</feature>
<feature type="region of interest" description="Disordered" evidence="3">
    <location>
        <begin position="3239"/>
        <end position="3280"/>
    </location>
</feature>
<feature type="compositionally biased region" description="Polar residues" evidence="3">
    <location>
        <begin position="1082"/>
        <end position="1092"/>
    </location>
</feature>
<dbReference type="InterPro" id="IPR036388">
    <property type="entry name" value="WH-like_DNA-bd_sf"/>
</dbReference>
<dbReference type="InterPro" id="IPR032060">
    <property type="entry name" value="MGA_dom"/>
</dbReference>
<feature type="compositionally biased region" description="Basic and acidic residues" evidence="3">
    <location>
        <begin position="354"/>
        <end position="365"/>
    </location>
</feature>
<feature type="compositionally biased region" description="Basic and acidic residues" evidence="3">
    <location>
        <begin position="82"/>
        <end position="98"/>
    </location>
</feature>
<dbReference type="Proteomes" id="UP001487740">
    <property type="component" value="Unassembled WGS sequence"/>
</dbReference>
<name>A0AAW0UWD9_SCYPA</name>
<dbReference type="Pfam" id="PF16059">
    <property type="entry name" value="MGA_dom"/>
    <property type="match status" value="1"/>
</dbReference>
<feature type="compositionally biased region" description="Basic and acidic residues" evidence="3">
    <location>
        <begin position="1949"/>
        <end position="1983"/>
    </location>
</feature>
<feature type="compositionally biased region" description="Basic and acidic residues" evidence="3">
    <location>
        <begin position="138"/>
        <end position="149"/>
    </location>
</feature>
<feature type="compositionally biased region" description="Basic and acidic residues" evidence="3">
    <location>
        <begin position="427"/>
        <end position="465"/>
    </location>
</feature>
<gene>
    <name evidence="5" type="ORF">O3P69_000456</name>
</gene>
<feature type="compositionally biased region" description="Polar residues" evidence="3">
    <location>
        <begin position="324"/>
        <end position="341"/>
    </location>
</feature>
<feature type="compositionally biased region" description="Polar residues" evidence="3">
    <location>
        <begin position="466"/>
        <end position="477"/>
    </location>
</feature>